<evidence type="ECO:0000256" key="2">
    <source>
        <dbReference type="ARBA" id="ARBA00023239"/>
    </source>
</evidence>
<keyword evidence="2" id="KW-0456">Lyase</keyword>
<protein>
    <recommendedName>
        <fullName evidence="3">L-tryptophan decarboxylase PsiD-like domain-containing protein</fullName>
    </recommendedName>
</protein>
<gene>
    <name evidence="4" type="ORF">G7Y89_g904</name>
</gene>
<evidence type="ECO:0000259" key="3">
    <source>
        <dbReference type="Pfam" id="PF12588"/>
    </source>
</evidence>
<reference evidence="4 5" key="1">
    <citation type="submission" date="2020-03" db="EMBL/GenBank/DDBJ databases">
        <title>Draft Genome Sequence of Cudoniella acicularis.</title>
        <authorList>
            <person name="Buettner E."/>
            <person name="Kellner H."/>
        </authorList>
    </citation>
    <scope>NUCLEOTIDE SEQUENCE [LARGE SCALE GENOMIC DNA]</scope>
    <source>
        <strain evidence="4 5">DSM 108380</strain>
    </source>
</reference>
<accession>A0A8H4RWA3</accession>
<comment type="caution">
    <text evidence="4">The sequence shown here is derived from an EMBL/GenBank/DDBJ whole genome shotgun (WGS) entry which is preliminary data.</text>
</comment>
<sequence length="457" mass="51697">MTTVTVQSPNSPFVKHRLGGWMPSDSQHWRKWLKDTVNHVRQYHKKERAELHKSIQALWLLIESNTKLRMLFNMMLEQVPTHPPYNKNPADGPEFKNWQEMLLTFDWQLTQGPLWLYNTAGEQGLIGFPFNAFLDWPMGTPAGIFAFLRKDVNRYLRDMLVEYGDFLKSNASTKVLNKNSEGWFSDQALNAMVNVASPGAASKTSFFDIFQCDPNHPTFGFSSWDDFFIRKFKDNVRPIYRPNDDKYITNCCESGPHANVKSTGIRDEFWLKGQPYSLEDMLGSADDAKPFVGGTIYQAFLSALSYHCWHAPVSGTVKKIVNIPGSYYAENYWEGFANVGPDGKPDPDPSAPNNSQSYICQIAARSVMFLEADNANIGLMVIVVVGMAEVSTTEWYFKEGQHFSKGDLIGAFHFGGSTHCLIFRPSVKLDFIPEALSPFSETENNLAVRSLLATVMN</sequence>
<dbReference type="GO" id="GO:0005739">
    <property type="term" value="C:mitochondrion"/>
    <property type="evidence" value="ECO:0007669"/>
    <property type="project" value="TreeGrafter"/>
</dbReference>
<dbReference type="GO" id="GO:0004609">
    <property type="term" value="F:phosphatidylserine decarboxylase activity"/>
    <property type="evidence" value="ECO:0007669"/>
    <property type="project" value="InterPro"/>
</dbReference>
<keyword evidence="5" id="KW-1185">Reference proteome</keyword>
<evidence type="ECO:0000313" key="5">
    <source>
        <dbReference type="Proteomes" id="UP000566819"/>
    </source>
</evidence>
<dbReference type="Pfam" id="PF02666">
    <property type="entry name" value="PS_Dcarbxylase"/>
    <property type="match status" value="1"/>
</dbReference>
<dbReference type="PANTHER" id="PTHR10067">
    <property type="entry name" value="PHOSPHATIDYLSERINE DECARBOXYLASE"/>
    <property type="match status" value="1"/>
</dbReference>
<dbReference type="InterPro" id="IPR022237">
    <property type="entry name" value="PsiD-like"/>
</dbReference>
<dbReference type="Pfam" id="PF12588">
    <property type="entry name" value="PSDC"/>
    <property type="match status" value="1"/>
</dbReference>
<dbReference type="PANTHER" id="PTHR10067:SF9">
    <property type="entry name" value="PHOSPHATIDYLSERINE DECARBOXYLASE FAMILY PROTEIN (AFU_ORTHOLOGUE AFUA_7G01730)"/>
    <property type="match status" value="1"/>
</dbReference>
<name>A0A8H4RWA3_9HELO</name>
<dbReference type="Proteomes" id="UP000566819">
    <property type="component" value="Unassembled WGS sequence"/>
</dbReference>
<evidence type="ECO:0000313" key="4">
    <source>
        <dbReference type="EMBL" id="KAF4637160.1"/>
    </source>
</evidence>
<organism evidence="4 5">
    <name type="scientific">Cudoniella acicularis</name>
    <dbReference type="NCBI Taxonomy" id="354080"/>
    <lineage>
        <taxon>Eukaryota</taxon>
        <taxon>Fungi</taxon>
        <taxon>Dikarya</taxon>
        <taxon>Ascomycota</taxon>
        <taxon>Pezizomycotina</taxon>
        <taxon>Leotiomycetes</taxon>
        <taxon>Helotiales</taxon>
        <taxon>Tricladiaceae</taxon>
        <taxon>Cudoniella</taxon>
    </lineage>
</organism>
<keyword evidence="1" id="KW-0210">Decarboxylase</keyword>
<dbReference type="InterPro" id="IPR003817">
    <property type="entry name" value="PS_Dcarbxylase"/>
</dbReference>
<evidence type="ECO:0000256" key="1">
    <source>
        <dbReference type="ARBA" id="ARBA00022793"/>
    </source>
</evidence>
<feature type="domain" description="L-tryptophan decarboxylase PsiD-like" evidence="3">
    <location>
        <begin position="52"/>
        <end position="192"/>
    </location>
</feature>
<dbReference type="GO" id="GO:0006646">
    <property type="term" value="P:phosphatidylethanolamine biosynthetic process"/>
    <property type="evidence" value="ECO:0007669"/>
    <property type="project" value="TreeGrafter"/>
</dbReference>
<dbReference type="EMBL" id="JAAMPI010000033">
    <property type="protein sequence ID" value="KAF4637160.1"/>
    <property type="molecule type" value="Genomic_DNA"/>
</dbReference>
<proteinExistence type="predicted"/>
<dbReference type="OrthoDB" id="5973539at2759"/>
<dbReference type="AlphaFoldDB" id="A0A8H4RWA3"/>